<sequence>MLGFSKIHQRYLRRFKRDSVKGTVWEELECFRPMARYRDVLFSKDLEKSTLRPRCRYFLWNVFVPSINSLAPKTTYPEDKIVGDDRNIYKQL</sequence>
<proteinExistence type="predicted"/>
<evidence type="ECO:0000313" key="2">
    <source>
        <dbReference type="Proteomes" id="UP000501690"/>
    </source>
</evidence>
<dbReference type="Proteomes" id="UP000501690">
    <property type="component" value="Linkage Group LG2"/>
</dbReference>
<gene>
    <name evidence="1" type="ORF">DEO72_LG2g473</name>
</gene>
<accession>A0A4D6L029</accession>
<dbReference type="EMBL" id="CP039346">
    <property type="protein sequence ID" value="QCD80154.1"/>
    <property type="molecule type" value="Genomic_DNA"/>
</dbReference>
<dbReference type="AlphaFoldDB" id="A0A4D6L029"/>
<reference evidence="1 2" key="1">
    <citation type="submission" date="2019-04" db="EMBL/GenBank/DDBJ databases">
        <title>An improved genome assembly and genetic linkage map for asparagus bean, Vigna unguiculata ssp. sesquipedialis.</title>
        <authorList>
            <person name="Xia Q."/>
            <person name="Zhang R."/>
            <person name="Dong Y."/>
        </authorList>
    </citation>
    <scope>NUCLEOTIDE SEQUENCE [LARGE SCALE GENOMIC DNA]</scope>
    <source>
        <tissue evidence="1">Leaf</tissue>
    </source>
</reference>
<organism evidence="1 2">
    <name type="scientific">Vigna unguiculata</name>
    <name type="common">Cowpea</name>
    <dbReference type="NCBI Taxonomy" id="3917"/>
    <lineage>
        <taxon>Eukaryota</taxon>
        <taxon>Viridiplantae</taxon>
        <taxon>Streptophyta</taxon>
        <taxon>Embryophyta</taxon>
        <taxon>Tracheophyta</taxon>
        <taxon>Spermatophyta</taxon>
        <taxon>Magnoliopsida</taxon>
        <taxon>eudicotyledons</taxon>
        <taxon>Gunneridae</taxon>
        <taxon>Pentapetalae</taxon>
        <taxon>rosids</taxon>
        <taxon>fabids</taxon>
        <taxon>Fabales</taxon>
        <taxon>Fabaceae</taxon>
        <taxon>Papilionoideae</taxon>
        <taxon>50 kb inversion clade</taxon>
        <taxon>NPAAA clade</taxon>
        <taxon>indigoferoid/millettioid clade</taxon>
        <taxon>Phaseoleae</taxon>
        <taxon>Vigna</taxon>
    </lineage>
</organism>
<name>A0A4D6L029_VIGUN</name>
<keyword evidence="2" id="KW-1185">Reference proteome</keyword>
<evidence type="ECO:0000313" key="1">
    <source>
        <dbReference type="EMBL" id="QCD80154.1"/>
    </source>
</evidence>
<protein>
    <submittedName>
        <fullName evidence="1">Uncharacterized protein</fullName>
    </submittedName>
</protein>